<dbReference type="Gene3D" id="1.10.3470.10">
    <property type="entry name" value="ABC transporter involved in vitamin B12 uptake, BtuC"/>
    <property type="match status" value="1"/>
</dbReference>
<keyword evidence="4" id="KW-1003">Cell membrane</keyword>
<dbReference type="AlphaFoldDB" id="A0A2S5KPI3"/>
<dbReference type="CDD" id="cd06550">
    <property type="entry name" value="TM_ABC_iron-siderophores_like"/>
    <property type="match status" value="1"/>
</dbReference>
<evidence type="ECO:0000256" key="5">
    <source>
        <dbReference type="ARBA" id="ARBA00022692"/>
    </source>
</evidence>
<evidence type="ECO:0000256" key="4">
    <source>
        <dbReference type="ARBA" id="ARBA00022475"/>
    </source>
</evidence>
<dbReference type="PANTHER" id="PTHR30472">
    <property type="entry name" value="FERRIC ENTEROBACTIN TRANSPORT SYSTEM PERMEASE PROTEIN"/>
    <property type="match status" value="1"/>
</dbReference>
<dbReference type="InterPro" id="IPR000522">
    <property type="entry name" value="ABC_transptr_permease_BtuC"/>
</dbReference>
<dbReference type="FunFam" id="1.10.3470.10:FF:000001">
    <property type="entry name" value="Vitamin B12 ABC transporter permease BtuC"/>
    <property type="match status" value="1"/>
</dbReference>
<keyword evidence="7 8" id="KW-0472">Membrane</keyword>
<dbReference type="GO" id="GO:0033214">
    <property type="term" value="P:siderophore-iron import into cell"/>
    <property type="evidence" value="ECO:0007669"/>
    <property type="project" value="TreeGrafter"/>
</dbReference>
<dbReference type="Proteomes" id="UP000238196">
    <property type="component" value="Unassembled WGS sequence"/>
</dbReference>
<comment type="subcellular location">
    <subcellularLocation>
        <location evidence="1">Cell membrane</location>
        <topology evidence="1">Multi-pass membrane protein</topology>
    </subcellularLocation>
</comment>
<organism evidence="9 10">
    <name type="scientific">Proteobacteria bacterium 228</name>
    <dbReference type="NCBI Taxonomy" id="2083153"/>
    <lineage>
        <taxon>Bacteria</taxon>
        <taxon>Pseudomonadati</taxon>
        <taxon>Pseudomonadota</taxon>
    </lineage>
</organism>
<feature type="transmembrane region" description="Helical" evidence="8">
    <location>
        <begin position="112"/>
        <end position="131"/>
    </location>
</feature>
<dbReference type="Pfam" id="PF01032">
    <property type="entry name" value="FecCD"/>
    <property type="match status" value="1"/>
</dbReference>
<evidence type="ECO:0000256" key="3">
    <source>
        <dbReference type="ARBA" id="ARBA00022448"/>
    </source>
</evidence>
<dbReference type="OrthoDB" id="9055647at2"/>
<feature type="transmembrane region" description="Helical" evidence="8">
    <location>
        <begin position="143"/>
        <end position="162"/>
    </location>
</feature>
<keyword evidence="6 8" id="KW-1133">Transmembrane helix</keyword>
<evidence type="ECO:0000256" key="1">
    <source>
        <dbReference type="ARBA" id="ARBA00004651"/>
    </source>
</evidence>
<evidence type="ECO:0000256" key="2">
    <source>
        <dbReference type="ARBA" id="ARBA00007935"/>
    </source>
</evidence>
<name>A0A2S5KPI3_9PROT</name>
<comment type="caution">
    <text evidence="9">The sequence shown here is derived from an EMBL/GenBank/DDBJ whole genome shotgun (WGS) entry which is preliminary data.</text>
</comment>
<keyword evidence="3" id="KW-0813">Transport</keyword>
<dbReference type="SUPFAM" id="SSF81345">
    <property type="entry name" value="ABC transporter involved in vitamin B12 uptake, BtuC"/>
    <property type="match status" value="1"/>
</dbReference>
<dbReference type="InterPro" id="IPR037294">
    <property type="entry name" value="ABC_BtuC-like"/>
</dbReference>
<evidence type="ECO:0000256" key="6">
    <source>
        <dbReference type="ARBA" id="ARBA00022989"/>
    </source>
</evidence>
<evidence type="ECO:0000256" key="7">
    <source>
        <dbReference type="ARBA" id="ARBA00023136"/>
    </source>
</evidence>
<dbReference type="EMBL" id="PRLP01000045">
    <property type="protein sequence ID" value="PPC76688.1"/>
    <property type="molecule type" value="Genomic_DNA"/>
</dbReference>
<gene>
    <name evidence="9" type="primary">fecD</name>
    <name evidence="9" type="ORF">C4K68_14215</name>
</gene>
<dbReference type="PANTHER" id="PTHR30472:SF37">
    <property type="entry name" value="FE(3+) DICITRATE TRANSPORT SYSTEM PERMEASE PROTEIN FECD-RELATED"/>
    <property type="match status" value="1"/>
</dbReference>
<dbReference type="GO" id="GO:0022857">
    <property type="term" value="F:transmembrane transporter activity"/>
    <property type="evidence" value="ECO:0007669"/>
    <property type="project" value="InterPro"/>
</dbReference>
<dbReference type="GO" id="GO:0005886">
    <property type="term" value="C:plasma membrane"/>
    <property type="evidence" value="ECO:0007669"/>
    <property type="project" value="UniProtKB-SubCell"/>
</dbReference>
<reference evidence="9 10" key="1">
    <citation type="submission" date="2018-02" db="EMBL/GenBank/DDBJ databases">
        <title>novel marine gammaproteobacteria from coastal saline agro ecosystem.</title>
        <authorList>
            <person name="Krishnan R."/>
            <person name="Ramesh Kumar N."/>
        </authorList>
    </citation>
    <scope>NUCLEOTIDE SEQUENCE [LARGE SCALE GENOMIC DNA]</scope>
    <source>
        <strain evidence="9 10">228</strain>
    </source>
</reference>
<feature type="transmembrane region" description="Helical" evidence="8">
    <location>
        <begin position="228"/>
        <end position="250"/>
    </location>
</feature>
<proteinExistence type="inferred from homology"/>
<sequence length="320" mass="34013">MSPLQQRVWLLAGLLLIAIIANLCLGAVDLTLTQVWQGLSAEGEQYFTVHEYRLPRIALAIGVGAMLATAGVLVQGVIRNPLASPDILGVSQGAGLAAVSLMTLWPHASIQLLPWAALAGGFSAAVLLWLVCGSKAPPIRMALTGVALAALYSSTIDFLLLTRPLDINNALLWLTGSLWGRGWQQLYTLLPWLLLLPAALWLSHRLNLMGLGDDSATCLGIRVPRVRLLALALAVGLTSAAVSLCGPISFLGLVSPHLARQLVGGRHQRLLPVAMLVGAVLLLIADLAARIIHPPIELPAGIMTALIGAPYFLWLLLKLR</sequence>
<evidence type="ECO:0000256" key="8">
    <source>
        <dbReference type="SAM" id="Phobius"/>
    </source>
</evidence>
<evidence type="ECO:0000313" key="9">
    <source>
        <dbReference type="EMBL" id="PPC76688.1"/>
    </source>
</evidence>
<comment type="similarity">
    <text evidence="2">Belongs to the binding-protein-dependent transport system permease family. FecCD subfamily.</text>
</comment>
<feature type="transmembrane region" description="Helical" evidence="8">
    <location>
        <begin position="270"/>
        <end position="289"/>
    </location>
</feature>
<feature type="transmembrane region" description="Helical" evidence="8">
    <location>
        <begin position="182"/>
        <end position="202"/>
    </location>
</feature>
<keyword evidence="5 8" id="KW-0812">Transmembrane</keyword>
<protein>
    <submittedName>
        <fullName evidence="9">Iron-dicitrate transporter subunit FecD</fullName>
    </submittedName>
</protein>
<accession>A0A2S5KPI3</accession>
<feature type="transmembrane region" description="Helical" evidence="8">
    <location>
        <begin position="57"/>
        <end position="78"/>
    </location>
</feature>
<dbReference type="NCBIfam" id="NF007299">
    <property type="entry name" value="PRK09777.1"/>
    <property type="match status" value="1"/>
</dbReference>
<evidence type="ECO:0000313" key="10">
    <source>
        <dbReference type="Proteomes" id="UP000238196"/>
    </source>
</evidence>
<feature type="transmembrane region" description="Helical" evidence="8">
    <location>
        <begin position="296"/>
        <end position="317"/>
    </location>
</feature>